<protein>
    <submittedName>
        <fullName evidence="1">Uncharacterized protein</fullName>
    </submittedName>
</protein>
<dbReference type="Proteomes" id="UP000438429">
    <property type="component" value="Unassembled WGS sequence"/>
</dbReference>
<dbReference type="AlphaFoldDB" id="A0A6A4S0T5"/>
<gene>
    <name evidence="1" type="ORF">F2P81_021933</name>
</gene>
<name>A0A6A4S0T5_SCOMX</name>
<evidence type="ECO:0000313" key="2">
    <source>
        <dbReference type="Proteomes" id="UP000438429"/>
    </source>
</evidence>
<reference evidence="1 2" key="1">
    <citation type="submission" date="2019-06" db="EMBL/GenBank/DDBJ databases">
        <title>Draft genomes of female and male turbot (Scophthalmus maximus).</title>
        <authorList>
            <person name="Xu H."/>
            <person name="Xu X.-W."/>
            <person name="Shao C."/>
            <person name="Chen S."/>
        </authorList>
    </citation>
    <scope>NUCLEOTIDE SEQUENCE [LARGE SCALE GENOMIC DNA]</scope>
    <source>
        <strain evidence="1">Ysfricsl-2016a</strain>
        <tissue evidence="1">Blood</tissue>
    </source>
</reference>
<organism evidence="1 2">
    <name type="scientific">Scophthalmus maximus</name>
    <name type="common">Turbot</name>
    <name type="synonym">Psetta maxima</name>
    <dbReference type="NCBI Taxonomy" id="52904"/>
    <lineage>
        <taxon>Eukaryota</taxon>
        <taxon>Metazoa</taxon>
        <taxon>Chordata</taxon>
        <taxon>Craniata</taxon>
        <taxon>Vertebrata</taxon>
        <taxon>Euteleostomi</taxon>
        <taxon>Actinopterygii</taxon>
        <taxon>Neopterygii</taxon>
        <taxon>Teleostei</taxon>
        <taxon>Neoteleostei</taxon>
        <taxon>Acanthomorphata</taxon>
        <taxon>Carangaria</taxon>
        <taxon>Pleuronectiformes</taxon>
        <taxon>Pleuronectoidei</taxon>
        <taxon>Scophthalmidae</taxon>
        <taxon>Scophthalmus</taxon>
    </lineage>
</organism>
<accession>A0A6A4S0T5</accession>
<dbReference type="EMBL" id="VEVO01000020">
    <property type="protein sequence ID" value="KAF0025052.1"/>
    <property type="molecule type" value="Genomic_DNA"/>
</dbReference>
<evidence type="ECO:0000313" key="1">
    <source>
        <dbReference type="EMBL" id="KAF0025052.1"/>
    </source>
</evidence>
<comment type="caution">
    <text evidence="1">The sequence shown here is derived from an EMBL/GenBank/DDBJ whole genome shotgun (WGS) entry which is preliminary data.</text>
</comment>
<sequence>MKGYALAVLKVKTGAYRFRPRAGERIPVAAPYDSLSTDFCIGRRSWERMQRFFPSVPYFSDDLAKPELEALKLPNNFSSNLKRTSCAQQFR</sequence>
<proteinExistence type="predicted"/>